<gene>
    <name evidence="1" type="ORF">CEXT_463611</name>
</gene>
<protein>
    <submittedName>
        <fullName evidence="1">Uncharacterized protein</fullName>
    </submittedName>
</protein>
<sequence length="72" mass="8639">MFSCYDELAHFVILRQEMPSEVERNTHLQVVMEVEHDHMTDKRGLFRWMVSTEVTGVPLFLARRFLFRNLPT</sequence>
<comment type="caution">
    <text evidence="1">The sequence shown here is derived from an EMBL/GenBank/DDBJ whole genome shotgun (WGS) entry which is preliminary data.</text>
</comment>
<keyword evidence="2" id="KW-1185">Reference proteome</keyword>
<dbReference type="Proteomes" id="UP001054945">
    <property type="component" value="Unassembled WGS sequence"/>
</dbReference>
<reference evidence="1 2" key="1">
    <citation type="submission" date="2021-06" db="EMBL/GenBank/DDBJ databases">
        <title>Caerostris extrusa draft genome.</title>
        <authorList>
            <person name="Kono N."/>
            <person name="Arakawa K."/>
        </authorList>
    </citation>
    <scope>NUCLEOTIDE SEQUENCE [LARGE SCALE GENOMIC DNA]</scope>
</reference>
<dbReference type="AlphaFoldDB" id="A0AAV4UPD0"/>
<dbReference type="EMBL" id="BPLR01013224">
    <property type="protein sequence ID" value="GIY59634.1"/>
    <property type="molecule type" value="Genomic_DNA"/>
</dbReference>
<evidence type="ECO:0000313" key="2">
    <source>
        <dbReference type="Proteomes" id="UP001054945"/>
    </source>
</evidence>
<organism evidence="1 2">
    <name type="scientific">Caerostris extrusa</name>
    <name type="common">Bark spider</name>
    <name type="synonym">Caerostris bankana</name>
    <dbReference type="NCBI Taxonomy" id="172846"/>
    <lineage>
        <taxon>Eukaryota</taxon>
        <taxon>Metazoa</taxon>
        <taxon>Ecdysozoa</taxon>
        <taxon>Arthropoda</taxon>
        <taxon>Chelicerata</taxon>
        <taxon>Arachnida</taxon>
        <taxon>Araneae</taxon>
        <taxon>Araneomorphae</taxon>
        <taxon>Entelegynae</taxon>
        <taxon>Araneoidea</taxon>
        <taxon>Araneidae</taxon>
        <taxon>Caerostris</taxon>
    </lineage>
</organism>
<evidence type="ECO:0000313" key="1">
    <source>
        <dbReference type="EMBL" id="GIY59634.1"/>
    </source>
</evidence>
<accession>A0AAV4UPD0</accession>
<proteinExistence type="predicted"/>
<name>A0AAV4UPD0_CAEEX</name>